<keyword evidence="5" id="KW-1185">Reference proteome</keyword>
<keyword evidence="1" id="KW-0500">Molybdenum</keyword>
<accession>A0A402BDK9</accession>
<evidence type="ECO:0000313" key="4">
    <source>
        <dbReference type="EMBL" id="GCE29390.1"/>
    </source>
</evidence>
<gene>
    <name evidence="4" type="ORF">KDA_48740</name>
</gene>
<dbReference type="Proteomes" id="UP000287171">
    <property type="component" value="Unassembled WGS sequence"/>
</dbReference>
<dbReference type="Pfam" id="PF02738">
    <property type="entry name" value="MoCoBD_1"/>
    <property type="match status" value="1"/>
</dbReference>
<dbReference type="InterPro" id="IPR008274">
    <property type="entry name" value="AldOxase/xan_DH_MoCoBD1"/>
</dbReference>
<evidence type="ECO:0000256" key="1">
    <source>
        <dbReference type="ARBA" id="ARBA00022505"/>
    </source>
</evidence>
<dbReference type="InterPro" id="IPR016208">
    <property type="entry name" value="Ald_Oxase/xanthine_DH-like"/>
</dbReference>
<dbReference type="SMART" id="SM01008">
    <property type="entry name" value="Ald_Xan_dh_C"/>
    <property type="match status" value="1"/>
</dbReference>
<name>A0A402BDK9_9CHLR</name>
<dbReference type="Gene3D" id="3.30.365.10">
    <property type="entry name" value="Aldehyde oxidase/xanthine dehydrogenase, molybdopterin binding domain"/>
    <property type="match status" value="4"/>
</dbReference>
<dbReference type="GO" id="GO:0005506">
    <property type="term" value="F:iron ion binding"/>
    <property type="evidence" value="ECO:0007669"/>
    <property type="project" value="InterPro"/>
</dbReference>
<organism evidence="4 5">
    <name type="scientific">Dictyobacter alpinus</name>
    <dbReference type="NCBI Taxonomy" id="2014873"/>
    <lineage>
        <taxon>Bacteria</taxon>
        <taxon>Bacillati</taxon>
        <taxon>Chloroflexota</taxon>
        <taxon>Ktedonobacteria</taxon>
        <taxon>Ktedonobacterales</taxon>
        <taxon>Dictyobacteraceae</taxon>
        <taxon>Dictyobacter</taxon>
    </lineage>
</organism>
<dbReference type="InterPro" id="IPR046867">
    <property type="entry name" value="AldOxase/xan_DH_MoCoBD2"/>
</dbReference>
<comment type="caution">
    <text evidence="4">The sequence shown here is derived from an EMBL/GenBank/DDBJ whole genome shotgun (WGS) entry which is preliminary data.</text>
</comment>
<dbReference type="SUPFAM" id="SSF56003">
    <property type="entry name" value="Molybdenum cofactor-binding domain"/>
    <property type="match status" value="1"/>
</dbReference>
<dbReference type="EMBL" id="BIFT01000002">
    <property type="protein sequence ID" value="GCE29390.1"/>
    <property type="molecule type" value="Genomic_DNA"/>
</dbReference>
<dbReference type="RefSeq" id="WP_161982364.1">
    <property type="nucleotide sequence ID" value="NZ_BIFT01000002.1"/>
</dbReference>
<evidence type="ECO:0000259" key="3">
    <source>
        <dbReference type="SMART" id="SM01008"/>
    </source>
</evidence>
<dbReference type="InterPro" id="IPR000674">
    <property type="entry name" value="Ald_Oxase/Xan_DH_a/b"/>
</dbReference>
<reference evidence="5" key="1">
    <citation type="submission" date="2018-12" db="EMBL/GenBank/DDBJ databases">
        <title>Tengunoibacter tsumagoiensis gen. nov., sp. nov., Dictyobacter kobayashii sp. nov., D. alpinus sp. nov., and D. joshuensis sp. nov. and description of Dictyobacteraceae fam. nov. within the order Ktedonobacterales isolated from Tengu-no-mugimeshi.</title>
        <authorList>
            <person name="Wang C.M."/>
            <person name="Zheng Y."/>
            <person name="Sakai Y."/>
            <person name="Toyoda A."/>
            <person name="Minakuchi Y."/>
            <person name="Abe K."/>
            <person name="Yokota A."/>
            <person name="Yabe S."/>
        </authorList>
    </citation>
    <scope>NUCLEOTIDE SEQUENCE [LARGE SCALE GENOMIC DNA]</scope>
    <source>
        <strain evidence="5">Uno16</strain>
    </source>
</reference>
<sequence length="753" mass="81910">MNDTQMFTSIGQALPRIEGYEKVTGTATFTAEWAVPNLTYGAVVDSAIARGTIREIDTAEALAAPGVIAVITHKNAPRLRPYPENGGSFALTGEGGLAERRLPLQDGTIYYGAQSIAVVVANTSEQARYAATLVHVTYDKQAPELVMETASQQVFPKLFLGNEPLQINTDDAREAIEAAPVQMSRVYESAICHHNPIELLSTIAMWDMHDGEEYLKLYDTTRALDTLRDVFAQSLDMPAKNIRIISHYIGGAFGSKAWSFFNPLLVVLAARVAKRPVKIEWRRQQMYSVAGHRAGTKQTISLGATQDGKLSGLRHDSHTHSSQVSGYTEFVSRMTLMMYDVPHIGCSNQLSYLNLPSPTVMRGPGFLPGGWALECMLDELASEVKIDPVELRLRNYAETNPNNGLPFSNKRLRECYARGKTLFGWDARNPTPRSTRVGNNLIGHGMASAMLPADRVEASAQATIFADGNALVCSATHELGNGAYTIFRQIAAYGIGLPFERVRFELGDTNFPTAPSTHGSVTTATVGTAVLEAAHNVVTELKKRAIQDPASPLFRATLDAIDAHEGRLHLREQVSIGEEYRAILQRAGLSQLVASSTARPGDERKQFAFFSFGAVFAEVRVDERTNAIRIARLCGVYDVGRIINPRTAHSQLMGGMIFGLGATLMEESLYDPHSGLPVVRNLADYHFPSCADTPEIMIESLNIPDPNMGALGAHGVGELGCNGVPAAITNAIFNATGKRIRSLPITLDKLIEA</sequence>
<proteinExistence type="predicted"/>
<dbReference type="PANTHER" id="PTHR11908:SF132">
    <property type="entry name" value="ALDEHYDE OXIDASE 1-RELATED"/>
    <property type="match status" value="1"/>
</dbReference>
<feature type="domain" description="Aldehyde oxidase/xanthine dehydrogenase a/b hammerhead" evidence="3">
    <location>
        <begin position="24"/>
        <end position="142"/>
    </location>
</feature>
<evidence type="ECO:0000256" key="2">
    <source>
        <dbReference type="ARBA" id="ARBA00023002"/>
    </source>
</evidence>
<dbReference type="GO" id="GO:0016491">
    <property type="term" value="F:oxidoreductase activity"/>
    <property type="evidence" value="ECO:0007669"/>
    <property type="project" value="UniProtKB-KW"/>
</dbReference>
<evidence type="ECO:0000313" key="5">
    <source>
        <dbReference type="Proteomes" id="UP000287171"/>
    </source>
</evidence>
<protein>
    <submittedName>
        <fullName evidence="4">Carbon-monoxide dehydrogenase large subunit</fullName>
    </submittedName>
</protein>
<dbReference type="InterPro" id="IPR036856">
    <property type="entry name" value="Ald_Oxase/Xan_DH_a/b_sf"/>
</dbReference>
<dbReference type="InterPro" id="IPR037165">
    <property type="entry name" value="AldOxase/xan_DH_Mopterin-bd_sf"/>
</dbReference>
<dbReference type="PANTHER" id="PTHR11908">
    <property type="entry name" value="XANTHINE DEHYDROGENASE"/>
    <property type="match status" value="1"/>
</dbReference>
<dbReference type="Gene3D" id="3.90.1170.50">
    <property type="entry name" value="Aldehyde oxidase/xanthine dehydrogenase, a/b hammerhead"/>
    <property type="match status" value="1"/>
</dbReference>
<dbReference type="Pfam" id="PF20256">
    <property type="entry name" value="MoCoBD_2"/>
    <property type="match status" value="1"/>
</dbReference>
<dbReference type="AlphaFoldDB" id="A0A402BDK9"/>
<dbReference type="Pfam" id="PF01315">
    <property type="entry name" value="Ald_Xan_dh_C"/>
    <property type="match status" value="1"/>
</dbReference>
<keyword evidence="2" id="KW-0560">Oxidoreductase</keyword>
<dbReference type="SUPFAM" id="SSF54665">
    <property type="entry name" value="CO dehydrogenase molybdoprotein N-domain-like"/>
    <property type="match status" value="1"/>
</dbReference>